<name>S9PY05_SCHOY</name>
<dbReference type="EMBL" id="KE503206">
    <property type="protein sequence ID" value="EPX73961.1"/>
    <property type="molecule type" value="Genomic_DNA"/>
</dbReference>
<reference evidence="1 2" key="1">
    <citation type="journal article" date="2011" name="Science">
        <title>Comparative functional genomics of the fission yeasts.</title>
        <authorList>
            <person name="Rhind N."/>
            <person name="Chen Z."/>
            <person name="Yassour M."/>
            <person name="Thompson D.A."/>
            <person name="Haas B.J."/>
            <person name="Habib N."/>
            <person name="Wapinski I."/>
            <person name="Roy S."/>
            <person name="Lin M.F."/>
            <person name="Heiman D.I."/>
            <person name="Young S.K."/>
            <person name="Furuya K."/>
            <person name="Guo Y."/>
            <person name="Pidoux A."/>
            <person name="Chen H.M."/>
            <person name="Robbertse B."/>
            <person name="Goldberg J.M."/>
            <person name="Aoki K."/>
            <person name="Bayne E.H."/>
            <person name="Berlin A.M."/>
            <person name="Desjardins C.A."/>
            <person name="Dobbs E."/>
            <person name="Dukaj L."/>
            <person name="Fan L."/>
            <person name="FitzGerald M.G."/>
            <person name="French C."/>
            <person name="Gujja S."/>
            <person name="Hansen K."/>
            <person name="Keifenheim D."/>
            <person name="Levin J.Z."/>
            <person name="Mosher R.A."/>
            <person name="Mueller C.A."/>
            <person name="Pfiffner J."/>
            <person name="Priest M."/>
            <person name="Russ C."/>
            <person name="Smialowska A."/>
            <person name="Swoboda P."/>
            <person name="Sykes S.M."/>
            <person name="Vaughn M."/>
            <person name="Vengrova S."/>
            <person name="Yoder R."/>
            <person name="Zeng Q."/>
            <person name="Allshire R."/>
            <person name="Baulcombe D."/>
            <person name="Birren B.W."/>
            <person name="Brown W."/>
            <person name="Ekwall K."/>
            <person name="Kellis M."/>
            <person name="Leatherwood J."/>
            <person name="Levin H."/>
            <person name="Margalit H."/>
            <person name="Martienssen R."/>
            <person name="Nieduszynski C.A."/>
            <person name="Spatafora J.W."/>
            <person name="Friedman N."/>
            <person name="Dalgaard J.Z."/>
            <person name="Baumann P."/>
            <person name="Niki H."/>
            <person name="Regev A."/>
            <person name="Nusbaum C."/>
        </authorList>
    </citation>
    <scope>NUCLEOTIDE SEQUENCE [LARGE SCALE GENOMIC DNA]</scope>
    <source>
        <strain evidence="2">yFS286</strain>
    </source>
</reference>
<dbReference type="PANTHER" id="PTHR47934:SF6">
    <property type="entry name" value="MITOCHONDRIAL GROUP I INTRON SPLICING FACTOR CCM1-RELATED"/>
    <property type="match status" value="1"/>
</dbReference>
<dbReference type="AlphaFoldDB" id="S9PY05"/>
<dbReference type="RefSeq" id="XP_013017119.1">
    <property type="nucleotide sequence ID" value="XM_013161665.1"/>
</dbReference>
<dbReference type="PANTHER" id="PTHR47934">
    <property type="entry name" value="PENTATRICOPEPTIDE REPEAT-CONTAINING PROTEIN PET309, MITOCHONDRIAL"/>
    <property type="match status" value="1"/>
</dbReference>
<dbReference type="Gene3D" id="1.25.40.10">
    <property type="entry name" value="Tetratricopeptide repeat domain"/>
    <property type="match status" value="2"/>
</dbReference>
<dbReference type="InterPro" id="IPR011990">
    <property type="entry name" value="TPR-like_helical_dom_sf"/>
</dbReference>
<sequence>MLCKRIVTLYRRRSFSINHALTLKVLSRYLHTKPESESYPLSVTTIDGELESYPASAERPVPSLLPDFQHSAPVSQRPENPIPSDESIYRDLKSMAELVFIDPHTQDNLNQLSKSNSPWLSESATFLQKLAPYFYLPPDKFLEKANAYFQYRLLETSSINHLAFAISDVFLFYLKKNNNRNIHNDVHKIIPFMSFFLHLNMPEYVFHLYVHMPKGMPYKFDSTMLNNPFRKSFARAFSLIENPLVVLRSLNMTDHNKHRVRILYLHYLHFLLDHGEHQKVVALSHEIFNKFSWIASGPTRLLMNSYHQQSQFNAAVQVYREASARNEAVDSNPVVLRELLKVITAADYYNRDSFQCFLQTLLKMGYIPSLQVFSRLLTAVAKYHMPEVLFPLMNHYRTQFNNMLTPSVFVAAVKAAVYCGDINTIKLYYQEAQASGEIKNLKHLFNLFLTSTTVSLDASMAVSLLRAFRNDTSLINESTLVSCVTLFSRRKDLDAMEKVYKYITDLGVSTPPEGYAALLDAYIEAADEKKIQSCLQKIEELGITKNTSVNRMLMRYALFKYDYERLQNCIAFAEKHDKSGRDYMYTIMMLYHTTVGEFKQALNVFPTIQKPNVIHFSIVATVLGNLKQLDEIKLLEERMSSLNIQSTPLSLAAFVVSYCKQGAEGLAEAERYIDSVFQTKQRRATIFNAKTANDLRYPVSLFSPLIREYTSLGDMTKAKNVLALYLDYHSKNITSQPDIPFAVTGMQLYCSLHDTLLARKFWDLILKVVRQTFMSTKVELYVSGKDEYEEEEEEGKILDAYKGSLNMPAEIYFSFLASVNAFLELDTEWSRLKKWGVEFDEAMYNKRVVWILYSGRIDKALSEFCEYFLSKEKLDEHLEGVGNNSRIANFMLSYNSPVYTSTWDVLREKLAMANEKGYIRSRNEELMSVSKYIHQWKQKNQLMYTILSRL</sequence>
<dbReference type="GO" id="GO:0070124">
    <property type="term" value="P:mitochondrial translational initiation"/>
    <property type="evidence" value="ECO:0007669"/>
    <property type="project" value="EnsemblFungi"/>
</dbReference>
<protein>
    <submittedName>
        <fullName evidence="1">Translation regulator</fullName>
    </submittedName>
</protein>
<evidence type="ECO:0000313" key="2">
    <source>
        <dbReference type="Proteomes" id="UP000016088"/>
    </source>
</evidence>
<dbReference type="InterPro" id="IPR051114">
    <property type="entry name" value="Mito_RNA_Proc_CCM1"/>
</dbReference>
<dbReference type="Proteomes" id="UP000016088">
    <property type="component" value="Unassembled WGS sequence"/>
</dbReference>
<dbReference type="GeneID" id="25032149"/>
<dbReference type="GO" id="GO:0045182">
    <property type="term" value="F:translation regulator activity"/>
    <property type="evidence" value="ECO:0007669"/>
    <property type="project" value="EnsemblFungi"/>
</dbReference>
<dbReference type="eggNOG" id="KOG4197">
    <property type="taxonomic scope" value="Eukaryota"/>
</dbReference>
<dbReference type="GO" id="GO:0003729">
    <property type="term" value="F:mRNA binding"/>
    <property type="evidence" value="ECO:0007669"/>
    <property type="project" value="TreeGrafter"/>
</dbReference>
<dbReference type="HOGENOM" id="CLU_315967_0_0_1"/>
<accession>S9PY05</accession>
<dbReference type="GO" id="GO:0006396">
    <property type="term" value="P:RNA processing"/>
    <property type="evidence" value="ECO:0007669"/>
    <property type="project" value="TreeGrafter"/>
</dbReference>
<gene>
    <name evidence="1" type="ORF">SOCG_03177</name>
</gene>
<dbReference type="GO" id="GO:0180049">
    <property type="term" value="C:Mrh5C translation activator complex"/>
    <property type="evidence" value="ECO:0007669"/>
    <property type="project" value="EnsemblFungi"/>
</dbReference>
<keyword evidence="2" id="KW-1185">Reference proteome</keyword>
<dbReference type="GO" id="GO:0007005">
    <property type="term" value="P:mitochondrion organization"/>
    <property type="evidence" value="ECO:0007669"/>
    <property type="project" value="TreeGrafter"/>
</dbReference>
<evidence type="ECO:0000313" key="1">
    <source>
        <dbReference type="EMBL" id="EPX73961.1"/>
    </source>
</evidence>
<dbReference type="VEuPathDB" id="FungiDB:SOCG_03177"/>
<dbReference type="OMA" id="PELAWEC"/>
<proteinExistence type="predicted"/>
<dbReference type="OrthoDB" id="185373at2759"/>
<dbReference type="GO" id="GO:0005739">
    <property type="term" value="C:mitochondrion"/>
    <property type="evidence" value="ECO:0007669"/>
    <property type="project" value="EnsemblFungi"/>
</dbReference>
<organism evidence="1 2">
    <name type="scientific">Schizosaccharomyces octosporus (strain yFS286)</name>
    <name type="common">Fission yeast</name>
    <name type="synonym">Octosporomyces octosporus</name>
    <dbReference type="NCBI Taxonomy" id="483514"/>
    <lineage>
        <taxon>Eukaryota</taxon>
        <taxon>Fungi</taxon>
        <taxon>Dikarya</taxon>
        <taxon>Ascomycota</taxon>
        <taxon>Taphrinomycotina</taxon>
        <taxon>Schizosaccharomycetes</taxon>
        <taxon>Schizosaccharomycetales</taxon>
        <taxon>Schizosaccharomycetaceae</taxon>
        <taxon>Schizosaccharomyces</taxon>
    </lineage>
</organism>